<reference evidence="3 4" key="1">
    <citation type="submission" date="2019-06" db="EMBL/GenBank/DDBJ databases">
        <title>Genomic Encyclopedia of Archaeal and Bacterial Type Strains, Phase II (KMG-II): from individual species to whole genera.</title>
        <authorList>
            <person name="Goeker M."/>
        </authorList>
    </citation>
    <scope>NUCLEOTIDE SEQUENCE [LARGE SCALE GENOMIC DNA]</scope>
    <source>
        <strain evidence="3 4">DSM 7270</strain>
    </source>
</reference>
<name>A0A543KTS8_9BURK</name>
<accession>A0A543KTS8</accession>
<dbReference type="RefSeq" id="WP_142085858.1">
    <property type="nucleotide sequence ID" value="NZ_VFPV01000005.1"/>
</dbReference>
<evidence type="ECO:0000313" key="4">
    <source>
        <dbReference type="Proteomes" id="UP000316993"/>
    </source>
</evidence>
<comment type="caution">
    <text evidence="3">The sequence shown here is derived from an EMBL/GenBank/DDBJ whole genome shotgun (WGS) entry which is preliminary data.</text>
</comment>
<dbReference type="EMBL" id="VFPV01000005">
    <property type="protein sequence ID" value="TQM98482.1"/>
    <property type="molecule type" value="Genomic_DNA"/>
</dbReference>
<evidence type="ECO:0000259" key="1">
    <source>
        <dbReference type="Pfam" id="PF17989"/>
    </source>
</evidence>
<dbReference type="Proteomes" id="UP000316993">
    <property type="component" value="Unassembled WGS sequence"/>
</dbReference>
<organism evidence="3 4">
    <name type="scientific">Acidovorax temperans</name>
    <dbReference type="NCBI Taxonomy" id="80878"/>
    <lineage>
        <taxon>Bacteria</taxon>
        <taxon>Pseudomonadati</taxon>
        <taxon>Pseudomonadota</taxon>
        <taxon>Betaproteobacteria</taxon>
        <taxon>Burkholderiales</taxon>
        <taxon>Comamonadaceae</taxon>
        <taxon>Acidovorax</taxon>
    </lineage>
</organism>
<dbReference type="Pfam" id="PF21522">
    <property type="entry name" value="MreB-like_C"/>
    <property type="match status" value="1"/>
</dbReference>
<evidence type="ECO:0000313" key="3">
    <source>
        <dbReference type="EMBL" id="TQM98482.1"/>
    </source>
</evidence>
<dbReference type="InterPro" id="IPR040607">
    <property type="entry name" value="ALP_N"/>
</dbReference>
<proteinExistence type="predicted"/>
<dbReference type="Gene3D" id="3.30.420.40">
    <property type="match status" value="2"/>
</dbReference>
<gene>
    <name evidence="3" type="ORF">BDD18_4372</name>
</gene>
<dbReference type="AlphaFoldDB" id="A0A543KTS8"/>
<sequence>MFQIPVVALDIGYFSVKGASRREKNDTIKAFQFPSQCSHVTAVHKTSIGMAALSGANVTVNGAEYFVGQDVVLQTSARQTRAITENYADSPEYKALFLGGLYYFLRDYANELRGKTEVEIRRLVAGLPMNTLATHEAKVRELFEGTHVVPSPFGEGNFKVHIKSVNVIPQPQGAMVSTGARQKTMNLDRFFDQNMLVLDMGGGTFDWFLVNKRKILHNRSGAYQKGVLTCVNMVCDRIKAGIKDDPLVVERVDEAIREGYEEITLGGKKYRMDDYLPIADAVLTECLNSMRNAVLSLESIDLIIFTGGGGKRLHHVAQKLMPDLAGIMTLDTDPVFSNVRGFYVLGEASNG</sequence>
<dbReference type="InterPro" id="IPR049067">
    <property type="entry name" value="MreB-like_C"/>
</dbReference>
<dbReference type="Pfam" id="PF17989">
    <property type="entry name" value="ALP_N"/>
    <property type="match status" value="1"/>
</dbReference>
<feature type="domain" description="Actin homologue MreB-like C-terminal" evidence="2">
    <location>
        <begin position="197"/>
        <end position="314"/>
    </location>
</feature>
<feature type="domain" description="Actin-like protein N-terminal" evidence="1">
    <location>
        <begin position="8"/>
        <end position="173"/>
    </location>
</feature>
<protein>
    <submittedName>
        <fullName evidence="3">Plasmid segregation protein ParM</fullName>
    </submittedName>
</protein>
<dbReference type="InterPro" id="IPR043129">
    <property type="entry name" value="ATPase_NBD"/>
</dbReference>
<evidence type="ECO:0000259" key="2">
    <source>
        <dbReference type="Pfam" id="PF21522"/>
    </source>
</evidence>
<dbReference type="SUPFAM" id="SSF53067">
    <property type="entry name" value="Actin-like ATPase domain"/>
    <property type="match status" value="2"/>
</dbReference>